<dbReference type="InterPro" id="IPR014756">
    <property type="entry name" value="Ig_E-set"/>
</dbReference>
<gene>
    <name evidence="4" type="ORF">MUY34_00885</name>
</gene>
<feature type="signal peptide" evidence="1">
    <location>
        <begin position="1"/>
        <end position="23"/>
    </location>
</feature>
<dbReference type="Gene3D" id="2.60.40.10">
    <property type="entry name" value="Immunoglobulins"/>
    <property type="match status" value="5"/>
</dbReference>
<accession>A0ABT0H442</accession>
<evidence type="ECO:0000313" key="5">
    <source>
        <dbReference type="Proteomes" id="UP001203687"/>
    </source>
</evidence>
<sequence>MKKNYSLILIALLCAVLSGYGQGSETLTNLNASASSYVDGSYTGDNGVTWSYTTARTVTATDNITGTSIGFGRPGNGPVRSLSATSNANGVGDLSYTVSSYFTGGTAADRTIEVHVNGTLYDTYTLAAEGPDYSRTVTVNESGAVLIEFLSVGTRQMVLDDISWTAAAVTDPNLAISGTTNHGNSCLTTAASTVQYTISNSGILPAAGINVSSDDAQFVVSNLSSTAIAASGSATFDVTFTPTALGVQTATISVTSTTPTSNSPTINITGTGISAPTISTQPTNQNEVIPNTATFSVTAANAVSYQWEVNSGSGWGNVSGGTGATTDTYTTAATSAVMDGNQYRCVVTNACGSTTSNPATLTLSNSSPNNAQSLSGCFEDTSVILTWNNPATPPTGGYVIFAIAGTTDPTSPPNDADTYTANSDFSAAPFETPASLGKVVYKGNGTTATVTGLTEGTTYSFRIFAYNGGTLTGWSNGTSGGSNLEGLAQGDIRNFTATPLTNQVTLNWLNPLPTSCFDDILIVANEGPVVFTPTGDGSAYTANSNYTGPNQVVYKGSGNTVAVTGLTNGTSYCFRAFIVRGTTWTGGVEVCAVPSLTYCTSEGDGGDGYFTLINNVSFNTIDNPSPITTDNAYSDFTSISTDVVLGETYNLEVRVETDGAFTTTARAWIDWNNNGSFEASEQYELGNAYDVIDGATDGSPLAIEVPTNAVIAATRMRISNRYGTNAPTSCLTPFDGEVEDYTINVIQPATAEMNIKGNNITIPNGFNDAANGGLNQTLFASTNVGANGPVKIYTIENIGATTLNLTGAPRVQLAGAHPGDFTVTVQPGATVGSLATSEFRIRFDPTADGVRTAIVTIQNSDSDENPYTFAIQGTAVCSTTLISSIWPNQGPENTEVTITSANDLTGATATINGLPMTTVSSSATELVVLVPSGASSGNIAVQFSTGCSSTNSFTVIDTAISGCDTTNANTLSELFISEITDAETGSSSYVEIYNGTPNTVNLSDYAVNVYNNGNTSPSSSNALSGNLASGGVYVITIGTTSCSPLNNLSVTPDQTFGSSSGINFNTDSSDAISLYKISTDTDVDIFGLYESDNWANGLGIGVDGVNFRRRNDTSPLPNPTEHHFDINEWDIIDWTNCGDSDYVDIGQFDFSTGVPPTVSVLNSPTFSCTTTVQLSVTGTEGVSGNQGLTYQWYYLVPSANAFVVVPNTADFNNVSTNATLDIVNPLSYVDYQFYCQVREDNATCYVASNAVKLSAITTIWDGSDWTNFTAPTEDDIAIIDGTYDTAVDGDIDACQLIVNSGTGRILNIANSTYVRVVNDLTVNGNVIVKTDGAFVQDNDLAIVDGDVLTTRDKISVEKETAPLATYQEYTYWSAPVEGELISNGLNEADPLRIFWFNAENYRDSTQETNNDDAAVPGQDDIDDMAPFDWQPAAQSSTMLPGVGYAATHNSIGFTPSQYIYIFEGPFNNGIIEVDLYRNDAEMADTNWNFIGNPYPSAIDADEFLNTHTYDATTNPTGVINGAIFFWSHNTAADGNTNGNEVLNYSQSDYAVINGTGETAGGDGLPVDRFIPSGQGFFVSMHNSASSTVSSGSIRTTPIAFNNSMRVTGNNTQFFRNDNSSGPNKIRLNLTTESGVFNQILIGYVNGATDADDGMYFDAHKNLSANANSIIYSLLDTPESKKFAIQGKDPSNLDLDEIIPLGFYTSIEEATLYTIEIADLEGAFMTQNTVYLKDKLLGIVHNLSENNYTFTSETGEFNDRFDIVFQAEALSVTENEASSNDLSITELGDSDVEFSVGQGFVIKQVEIIDVVGRTIYKLKGNNSTEVFNLSRLSQAAYIAKVTLSNGQVITKKAVKRH</sequence>
<dbReference type="SUPFAM" id="SSF49265">
    <property type="entry name" value="Fibronectin type III"/>
    <property type="match status" value="1"/>
</dbReference>
<comment type="caution">
    <text evidence="4">The sequence shown here is derived from an EMBL/GenBank/DDBJ whole genome shotgun (WGS) entry which is preliminary data.</text>
</comment>
<dbReference type="SMART" id="SM00060">
    <property type="entry name" value="FN3"/>
    <property type="match status" value="2"/>
</dbReference>
<proteinExistence type="predicted"/>
<evidence type="ECO:0000313" key="4">
    <source>
        <dbReference type="EMBL" id="MCK8479150.1"/>
    </source>
</evidence>
<dbReference type="NCBIfam" id="NF012200">
    <property type="entry name" value="choice_anch_D"/>
    <property type="match status" value="2"/>
</dbReference>
<evidence type="ECO:0000256" key="1">
    <source>
        <dbReference type="SAM" id="SignalP"/>
    </source>
</evidence>
<dbReference type="InterPro" id="IPR003961">
    <property type="entry name" value="FN3_dom"/>
</dbReference>
<dbReference type="InterPro" id="IPR007110">
    <property type="entry name" value="Ig-like_dom"/>
</dbReference>
<dbReference type="SUPFAM" id="SSF81296">
    <property type="entry name" value="E set domains"/>
    <property type="match status" value="1"/>
</dbReference>
<dbReference type="Pfam" id="PF16656">
    <property type="entry name" value="Pur_ac_phosph_N"/>
    <property type="match status" value="1"/>
</dbReference>
<feature type="chain" id="PRO_5047489561" evidence="1">
    <location>
        <begin position="24"/>
        <end position="1856"/>
    </location>
</feature>
<dbReference type="InterPro" id="IPR036179">
    <property type="entry name" value="Ig-like_dom_sf"/>
</dbReference>
<dbReference type="InterPro" id="IPR001322">
    <property type="entry name" value="Lamin_tail_dom"/>
</dbReference>
<dbReference type="Pfam" id="PF00932">
    <property type="entry name" value="LTD"/>
    <property type="match status" value="1"/>
</dbReference>
<dbReference type="Pfam" id="PF20009">
    <property type="entry name" value="GEVED"/>
    <property type="match status" value="1"/>
</dbReference>
<dbReference type="PROSITE" id="PS50835">
    <property type="entry name" value="IG_LIKE"/>
    <property type="match status" value="1"/>
</dbReference>
<dbReference type="InterPro" id="IPR036116">
    <property type="entry name" value="FN3_sf"/>
</dbReference>
<evidence type="ECO:0000259" key="3">
    <source>
        <dbReference type="PROSITE" id="PS51841"/>
    </source>
</evidence>
<name>A0ABT0H442_9FLAO</name>
<dbReference type="InterPro" id="IPR015914">
    <property type="entry name" value="PAPs_N"/>
</dbReference>
<dbReference type="CDD" id="cd00063">
    <property type="entry name" value="FN3"/>
    <property type="match status" value="1"/>
</dbReference>
<dbReference type="InterPro" id="IPR013783">
    <property type="entry name" value="Ig-like_fold"/>
</dbReference>
<organism evidence="4 5">
    <name type="scientific">Psychroserpens algicola</name>
    <dbReference type="NCBI Taxonomy" id="1719034"/>
    <lineage>
        <taxon>Bacteria</taxon>
        <taxon>Pseudomonadati</taxon>
        <taxon>Bacteroidota</taxon>
        <taxon>Flavobacteriia</taxon>
        <taxon>Flavobacteriales</taxon>
        <taxon>Flavobacteriaceae</taxon>
        <taxon>Psychroserpens</taxon>
    </lineage>
</organism>
<reference evidence="4" key="1">
    <citation type="submission" date="2022-04" db="EMBL/GenBank/DDBJ databases">
        <authorList>
            <person name="Ren T."/>
        </authorList>
    </citation>
    <scope>NUCLEOTIDE SEQUENCE</scope>
    <source>
        <strain evidence="4">F63249</strain>
    </source>
</reference>
<dbReference type="Proteomes" id="UP001203687">
    <property type="component" value="Unassembled WGS sequence"/>
</dbReference>
<keyword evidence="1" id="KW-0732">Signal</keyword>
<dbReference type="SUPFAM" id="SSF48726">
    <property type="entry name" value="Immunoglobulin"/>
    <property type="match status" value="1"/>
</dbReference>
<dbReference type="PROSITE" id="PS51841">
    <property type="entry name" value="LTD"/>
    <property type="match status" value="1"/>
</dbReference>
<dbReference type="InterPro" id="IPR045474">
    <property type="entry name" value="GEVED"/>
</dbReference>
<feature type="domain" description="Ig-like" evidence="2">
    <location>
        <begin position="264"/>
        <end position="362"/>
    </location>
</feature>
<evidence type="ECO:0000259" key="2">
    <source>
        <dbReference type="PROSITE" id="PS50835"/>
    </source>
</evidence>
<keyword evidence="5" id="KW-1185">Reference proteome</keyword>
<protein>
    <submittedName>
        <fullName evidence="4">Choice-of-anchor D domain-containing protein</fullName>
    </submittedName>
</protein>
<dbReference type="RefSeq" id="WP_248411566.1">
    <property type="nucleotide sequence ID" value="NZ_JALPQF010000001.1"/>
</dbReference>
<dbReference type="EMBL" id="JALPQF010000001">
    <property type="protein sequence ID" value="MCK8479150.1"/>
    <property type="molecule type" value="Genomic_DNA"/>
</dbReference>
<feature type="domain" description="LTD" evidence="3">
    <location>
        <begin position="965"/>
        <end position="1136"/>
    </location>
</feature>